<dbReference type="InterPro" id="IPR055975">
    <property type="entry name" value="DUF7553"/>
</dbReference>
<organism evidence="2 3">
    <name type="scientific">Natrialba swarupiae</name>
    <dbReference type="NCBI Taxonomy" id="2448032"/>
    <lineage>
        <taxon>Archaea</taxon>
        <taxon>Methanobacteriati</taxon>
        <taxon>Methanobacteriota</taxon>
        <taxon>Stenosarchaea group</taxon>
        <taxon>Halobacteria</taxon>
        <taxon>Halobacteriales</taxon>
        <taxon>Natrialbaceae</taxon>
        <taxon>Natrialba</taxon>
    </lineage>
</organism>
<name>A0A5D5ANG3_9EURY</name>
<evidence type="ECO:0000313" key="3">
    <source>
        <dbReference type="Proteomes" id="UP000324104"/>
    </source>
</evidence>
<sequence length="88" mass="10092">MSQELRQARTELENAVERADDDVREDLRETAAAFAEYASDDADPDHAVFDEHLNTLRQARRRATGDVETQLDRALERAEEYRTGLEQA</sequence>
<feature type="region of interest" description="Disordered" evidence="1">
    <location>
        <begin position="1"/>
        <end position="20"/>
    </location>
</feature>
<proteinExistence type="predicted"/>
<feature type="compositionally biased region" description="Basic and acidic residues" evidence="1">
    <location>
        <begin position="1"/>
        <end position="18"/>
    </location>
</feature>
<dbReference type="RefSeq" id="WP_149080192.1">
    <property type="nucleotide sequence ID" value="NZ_VTAW01000003.1"/>
</dbReference>
<accession>A0A5D5ANG3</accession>
<keyword evidence="3" id="KW-1185">Reference proteome</keyword>
<dbReference type="Pfam" id="PF24430">
    <property type="entry name" value="DUF7553"/>
    <property type="match status" value="1"/>
</dbReference>
<evidence type="ECO:0000256" key="1">
    <source>
        <dbReference type="SAM" id="MobiDB-lite"/>
    </source>
</evidence>
<protein>
    <submittedName>
        <fullName evidence="2">Uncharacterized protein</fullName>
    </submittedName>
</protein>
<gene>
    <name evidence="2" type="ORF">FYC77_03850</name>
</gene>
<dbReference type="EMBL" id="VTAW01000003">
    <property type="protein sequence ID" value="TYT63216.1"/>
    <property type="molecule type" value="Genomic_DNA"/>
</dbReference>
<reference evidence="2 3" key="1">
    <citation type="submission" date="2019-08" db="EMBL/GenBank/DDBJ databases">
        <title>Archaea genome.</title>
        <authorList>
            <person name="Kajale S."/>
            <person name="Shouche Y."/>
            <person name="Deshpande N."/>
            <person name="Sharma A."/>
        </authorList>
    </citation>
    <scope>NUCLEOTIDE SEQUENCE [LARGE SCALE GENOMIC DNA]</scope>
    <source>
        <strain evidence="2 3">ESP3B_9</strain>
    </source>
</reference>
<dbReference type="AlphaFoldDB" id="A0A5D5ANG3"/>
<evidence type="ECO:0000313" key="2">
    <source>
        <dbReference type="EMBL" id="TYT63216.1"/>
    </source>
</evidence>
<dbReference type="Proteomes" id="UP000324104">
    <property type="component" value="Unassembled WGS sequence"/>
</dbReference>
<comment type="caution">
    <text evidence="2">The sequence shown here is derived from an EMBL/GenBank/DDBJ whole genome shotgun (WGS) entry which is preliminary data.</text>
</comment>